<evidence type="ECO:0000313" key="1">
    <source>
        <dbReference type="EMBL" id="SDB07988.1"/>
    </source>
</evidence>
<accession>A0A1G6AHT7</accession>
<dbReference type="STRING" id="617002.SAMN05660653_00355"/>
<reference evidence="1 2" key="1">
    <citation type="submission" date="2016-10" db="EMBL/GenBank/DDBJ databases">
        <authorList>
            <person name="de Groot N.N."/>
        </authorList>
    </citation>
    <scope>NUCLEOTIDE SEQUENCE [LARGE SCALE GENOMIC DNA]</scope>
    <source>
        <strain evidence="1 2">ASO4-2</strain>
    </source>
</reference>
<keyword evidence="2" id="KW-1185">Reference proteome</keyword>
<name>A0A1G6AHT7_9BACT</name>
<gene>
    <name evidence="1" type="ORF">SAMN05660653_00355</name>
</gene>
<proteinExistence type="predicted"/>
<protein>
    <submittedName>
        <fullName evidence="1">Uncharacterized protein</fullName>
    </submittedName>
</protein>
<dbReference type="Proteomes" id="UP000198771">
    <property type="component" value="Unassembled WGS sequence"/>
</dbReference>
<organism evidence="1 2">
    <name type="scientific">Desulfonatronum thiosulfatophilum</name>
    <dbReference type="NCBI Taxonomy" id="617002"/>
    <lineage>
        <taxon>Bacteria</taxon>
        <taxon>Pseudomonadati</taxon>
        <taxon>Thermodesulfobacteriota</taxon>
        <taxon>Desulfovibrionia</taxon>
        <taxon>Desulfovibrionales</taxon>
        <taxon>Desulfonatronaceae</taxon>
        <taxon>Desulfonatronum</taxon>
    </lineage>
</organism>
<dbReference type="AlphaFoldDB" id="A0A1G6AHT7"/>
<dbReference type="EMBL" id="FMXO01000002">
    <property type="protein sequence ID" value="SDB07988.1"/>
    <property type="molecule type" value="Genomic_DNA"/>
</dbReference>
<evidence type="ECO:0000313" key="2">
    <source>
        <dbReference type="Proteomes" id="UP000198771"/>
    </source>
</evidence>
<sequence length="51" mass="5768">MEDMKTQIAQMDADSDIEKIICANLRNLRLSYSLARATDKALKKILEEIGV</sequence>